<feature type="coiled-coil region" evidence="8">
    <location>
        <begin position="689"/>
        <end position="716"/>
    </location>
</feature>
<dbReference type="InterPro" id="IPR004546">
    <property type="entry name" value="Restrct_endonuc_T1M"/>
</dbReference>
<dbReference type="Pfam" id="PF12161">
    <property type="entry name" value="HsdM_N"/>
    <property type="match status" value="1"/>
</dbReference>
<feature type="coiled-coil region" evidence="8">
    <location>
        <begin position="754"/>
        <end position="795"/>
    </location>
</feature>
<sequence>MRGSLEQNDHKNFLLAMLFYKFLSQKQVEYFNKEICWINEPLTFEQIQLIDSAYINPDTEVIDQLEISHDSLEELIEGAKNSLGFYIQPKYLFDNWIHEETKFDVELISESIKSFNNHLSSNESIRILFEGVFNVYESELNKLGQNPRTQSENLKKILNVIKDIPTGKQDFDVLGFVYQYMVEQFAGEAGKKGGEYYTPHEVSQLMSEIVARHLKDRENIAVYDPTSGSGSLLITIGDMFAKYSKKQNNVTYYAQEKVSSTYTITRMNLIMHGISSIDINVRNGDTLKRDWPFFTNASDESTYELRAVDAVVSNPPYSLKWDADEAQGDPRFIEYGLAPKSKADYAFLLHSLYHLKEDGIMTIVLPHGVLFRGGSEGLIRQKLIEKGYIDTVIGLPAGIFFRTGIATIIMVLRKNKPNRDIQFIDASKLFNKAGATNRMEVSHIRKVVDAYTNKTDVDKFARLVHFDEIQANDFNLNISRYIDSFEKTDYHDLYASLYGGIPNSELKAFDDLWTALPNIKNLLLTPINPDYSTFKQPELISESILNHKDTQNYFAQYNQVVNKLRDFIKINLGNFEQIKNIQVEELEEVFDNFFFENIAQISLLDKYELYQEAIASFKTIKADLYQILANMENFNTEWFASLFAKTKTIEETFLASEFAHIQDLQVSIDEYTSAIKEIAPDKEAEENLDDEQLTELSALKLNLKNAKEEFKKQQTAFDTTLTQIIKKITPSQFIDLLHIKWSANLSQSILDKGHDIINEQIAKLEKLAKKYAQTLAQINNELRASEIELANMLKDLKADEYDLKAINELID</sequence>
<feature type="domain" description="DNA methylase adenine-specific" evidence="9">
    <location>
        <begin position="171"/>
        <end position="488"/>
    </location>
</feature>
<dbReference type="PRINTS" id="PR00507">
    <property type="entry name" value="N12N6MTFRASE"/>
</dbReference>
<dbReference type="Proteomes" id="UP001207252">
    <property type="component" value="Unassembled WGS sequence"/>
</dbReference>
<name>A0ABT3BQ18_9BACT</name>
<feature type="domain" description="N6 adenine-specific DNA methyltransferase N-terminal" evidence="10">
    <location>
        <begin position="1"/>
        <end position="159"/>
    </location>
</feature>
<evidence type="ECO:0000256" key="4">
    <source>
        <dbReference type="ARBA" id="ARBA00022679"/>
    </source>
</evidence>
<dbReference type="PANTHER" id="PTHR42933:SF1">
    <property type="entry name" value="SITE-SPECIFIC DNA-METHYLTRANSFERASE (ADENINE-SPECIFIC)"/>
    <property type="match status" value="1"/>
</dbReference>
<evidence type="ECO:0000259" key="9">
    <source>
        <dbReference type="Pfam" id="PF02384"/>
    </source>
</evidence>
<comment type="similarity">
    <text evidence="1">Belongs to the N(4)/N(6)-methyltransferase family.</text>
</comment>
<dbReference type="InterPro" id="IPR022749">
    <property type="entry name" value="D12N6_MeTrfase_N"/>
</dbReference>
<dbReference type="EMBL" id="JAOXHJ010000013">
    <property type="protein sequence ID" value="MCV3754355.1"/>
    <property type="molecule type" value="Genomic_DNA"/>
</dbReference>
<keyword evidence="4 11" id="KW-0808">Transferase</keyword>
<dbReference type="Pfam" id="PF02384">
    <property type="entry name" value="N6_Mtase"/>
    <property type="match status" value="1"/>
</dbReference>
<dbReference type="Gene3D" id="3.40.50.150">
    <property type="entry name" value="Vaccinia Virus protein VP39"/>
    <property type="match status" value="1"/>
</dbReference>
<comment type="catalytic activity">
    <reaction evidence="7">
        <text>a 2'-deoxyadenosine in DNA + S-adenosyl-L-methionine = an N(6)-methyl-2'-deoxyadenosine in DNA + S-adenosyl-L-homocysteine + H(+)</text>
        <dbReference type="Rhea" id="RHEA:15197"/>
        <dbReference type="Rhea" id="RHEA-COMP:12418"/>
        <dbReference type="Rhea" id="RHEA-COMP:12419"/>
        <dbReference type="ChEBI" id="CHEBI:15378"/>
        <dbReference type="ChEBI" id="CHEBI:57856"/>
        <dbReference type="ChEBI" id="CHEBI:59789"/>
        <dbReference type="ChEBI" id="CHEBI:90615"/>
        <dbReference type="ChEBI" id="CHEBI:90616"/>
        <dbReference type="EC" id="2.1.1.72"/>
    </reaction>
</comment>
<dbReference type="InterPro" id="IPR038333">
    <property type="entry name" value="T1MK-like_N_sf"/>
</dbReference>
<dbReference type="InterPro" id="IPR002052">
    <property type="entry name" value="DNA_methylase_N6_adenine_CS"/>
</dbReference>
<comment type="caution">
    <text evidence="11">The sequence shown here is derived from an EMBL/GenBank/DDBJ whole genome shotgun (WGS) entry which is preliminary data.</text>
</comment>
<dbReference type="Gene3D" id="1.20.1260.30">
    <property type="match status" value="1"/>
</dbReference>
<evidence type="ECO:0000256" key="5">
    <source>
        <dbReference type="ARBA" id="ARBA00022691"/>
    </source>
</evidence>
<evidence type="ECO:0000313" key="11">
    <source>
        <dbReference type="EMBL" id="MCV3754355.1"/>
    </source>
</evidence>
<dbReference type="InterPro" id="IPR003356">
    <property type="entry name" value="DNA_methylase_A-5"/>
</dbReference>
<keyword evidence="8" id="KW-0175">Coiled coil</keyword>
<evidence type="ECO:0000256" key="2">
    <source>
        <dbReference type="ARBA" id="ARBA00011900"/>
    </source>
</evidence>
<dbReference type="InterPro" id="IPR029063">
    <property type="entry name" value="SAM-dependent_MTases_sf"/>
</dbReference>
<proteinExistence type="inferred from homology"/>
<dbReference type="InterPro" id="IPR051537">
    <property type="entry name" value="DNA_Adenine_Mtase"/>
</dbReference>
<dbReference type="GO" id="GO:0032259">
    <property type="term" value="P:methylation"/>
    <property type="evidence" value="ECO:0007669"/>
    <property type="project" value="UniProtKB-KW"/>
</dbReference>
<feature type="non-terminal residue" evidence="11">
    <location>
        <position position="811"/>
    </location>
</feature>
<evidence type="ECO:0000256" key="8">
    <source>
        <dbReference type="SAM" id="Coils"/>
    </source>
</evidence>
<evidence type="ECO:0000256" key="7">
    <source>
        <dbReference type="ARBA" id="ARBA00047942"/>
    </source>
</evidence>
<evidence type="ECO:0000313" key="12">
    <source>
        <dbReference type="Proteomes" id="UP001207252"/>
    </source>
</evidence>
<dbReference type="NCBIfam" id="TIGR00497">
    <property type="entry name" value="hsdM"/>
    <property type="match status" value="1"/>
</dbReference>
<organism evidence="11 12">
    <name type="scientific">Ureaplasma zalophigenitalium</name>
    <dbReference type="NCBI Taxonomy" id="907723"/>
    <lineage>
        <taxon>Bacteria</taxon>
        <taxon>Bacillati</taxon>
        <taxon>Mycoplasmatota</taxon>
        <taxon>Mycoplasmoidales</taxon>
        <taxon>Mycoplasmoidaceae</taxon>
        <taxon>Ureaplasma</taxon>
    </lineage>
</organism>
<gene>
    <name evidence="11" type="ORF">OF365_03125</name>
</gene>
<reference evidence="11 12" key="1">
    <citation type="journal article" date="2020" name="Int. J. Syst. Evol. Microbiol.">
        <title>Ureaplasma miroungigenitalium sp. nov. isolated from northern elephant seals (Mirounga angustirostris) and Ureaplasma zalophigenitalium sp. nov. isolated from California sea lions (Zalophus californianus).</title>
        <authorList>
            <person name="Volokhov D.V."/>
            <person name="Gulland F.M."/>
            <person name="Gao Y."/>
            <person name="Chizhikov V.E."/>
        </authorList>
    </citation>
    <scope>NUCLEOTIDE SEQUENCE [LARGE SCALE GENOMIC DNA]</scope>
    <source>
        <strain evidence="11 12">CSL7644-GEN</strain>
    </source>
</reference>
<evidence type="ECO:0000256" key="3">
    <source>
        <dbReference type="ARBA" id="ARBA00022603"/>
    </source>
</evidence>
<evidence type="ECO:0000259" key="10">
    <source>
        <dbReference type="Pfam" id="PF12161"/>
    </source>
</evidence>
<keyword evidence="12" id="KW-1185">Reference proteome</keyword>
<evidence type="ECO:0000256" key="6">
    <source>
        <dbReference type="ARBA" id="ARBA00022747"/>
    </source>
</evidence>
<keyword evidence="3 11" id="KW-0489">Methyltransferase</keyword>
<dbReference type="PANTHER" id="PTHR42933">
    <property type="entry name" value="SLR6095 PROTEIN"/>
    <property type="match status" value="1"/>
</dbReference>
<evidence type="ECO:0000256" key="1">
    <source>
        <dbReference type="ARBA" id="ARBA00006594"/>
    </source>
</evidence>
<keyword evidence="6" id="KW-0680">Restriction system</keyword>
<dbReference type="GO" id="GO:0009007">
    <property type="term" value="F:site-specific DNA-methyltransferase (adenine-specific) activity"/>
    <property type="evidence" value="ECO:0007669"/>
    <property type="project" value="UniProtKB-EC"/>
</dbReference>
<protein>
    <recommendedName>
        <fullName evidence="2">site-specific DNA-methyltransferase (adenine-specific)</fullName>
        <ecNumber evidence="2">2.1.1.72</ecNumber>
    </recommendedName>
</protein>
<dbReference type="PROSITE" id="PS00092">
    <property type="entry name" value="N6_MTASE"/>
    <property type="match status" value="1"/>
</dbReference>
<accession>A0ABT3BQ18</accession>
<keyword evidence="5" id="KW-0949">S-adenosyl-L-methionine</keyword>
<dbReference type="EC" id="2.1.1.72" evidence="2"/>
<dbReference type="SUPFAM" id="SSF53335">
    <property type="entry name" value="S-adenosyl-L-methionine-dependent methyltransferases"/>
    <property type="match status" value="1"/>
</dbReference>